<protein>
    <submittedName>
        <fullName evidence="1">Uncharacterized protein</fullName>
    </submittedName>
</protein>
<keyword evidence="2" id="KW-1185">Reference proteome</keyword>
<dbReference type="Proteomes" id="UP001153069">
    <property type="component" value="Unassembled WGS sequence"/>
</dbReference>
<dbReference type="EMBL" id="CAICTM010000482">
    <property type="protein sequence ID" value="CAB9511395.1"/>
    <property type="molecule type" value="Genomic_DNA"/>
</dbReference>
<dbReference type="Gene3D" id="3.90.1720.10">
    <property type="entry name" value="endopeptidase domain like (from Nostoc punctiforme)"/>
    <property type="match status" value="1"/>
</dbReference>
<dbReference type="InterPro" id="IPR038765">
    <property type="entry name" value="Papain-like_cys_pep_sf"/>
</dbReference>
<dbReference type="OrthoDB" id="289113at2759"/>
<proteinExistence type="predicted"/>
<dbReference type="SUPFAM" id="SSF54001">
    <property type="entry name" value="Cysteine proteinases"/>
    <property type="match status" value="1"/>
</dbReference>
<gene>
    <name evidence="1" type="ORF">SEMRO_483_G151950.1</name>
</gene>
<evidence type="ECO:0000313" key="2">
    <source>
        <dbReference type="Proteomes" id="UP001153069"/>
    </source>
</evidence>
<dbReference type="AlphaFoldDB" id="A0A9N8DZY4"/>
<reference evidence="1" key="1">
    <citation type="submission" date="2020-06" db="EMBL/GenBank/DDBJ databases">
        <authorList>
            <consortium name="Plant Systems Biology data submission"/>
        </authorList>
    </citation>
    <scope>NUCLEOTIDE SEQUENCE</scope>
    <source>
        <strain evidence="1">D6</strain>
    </source>
</reference>
<organism evidence="1 2">
    <name type="scientific">Seminavis robusta</name>
    <dbReference type="NCBI Taxonomy" id="568900"/>
    <lineage>
        <taxon>Eukaryota</taxon>
        <taxon>Sar</taxon>
        <taxon>Stramenopiles</taxon>
        <taxon>Ochrophyta</taxon>
        <taxon>Bacillariophyta</taxon>
        <taxon>Bacillariophyceae</taxon>
        <taxon>Bacillariophycidae</taxon>
        <taxon>Naviculales</taxon>
        <taxon>Naviculaceae</taxon>
        <taxon>Seminavis</taxon>
    </lineage>
</organism>
<sequence>MPLPNASFPRQAALASNKEKSSVACSLTVHSSQSDWKEESLEVLQSLDTGDILLYRTKDLGATFNAVVQGSYYSHSSVVVVPQRGVCLFPLEARLARTIDNLEYLSVRRHSGLITPSAYSNLLLFIREVLGRKLELLTLDMARSLFLHRLGKKYKQYAATQYLKNAKEDWTQFYCSELVAESLQQLHILREEGFHSNDLVPASFAMPPPDIAQLHPHSRRSFNFGEDEQITRPGHSYSEEQPLIVPEGNELQQALKLKKMQMKEQYKQKLKQQH</sequence>
<comment type="caution">
    <text evidence="1">The sequence shown here is derived from an EMBL/GenBank/DDBJ whole genome shotgun (WGS) entry which is preliminary data.</text>
</comment>
<name>A0A9N8DZY4_9STRA</name>
<accession>A0A9N8DZY4</accession>
<evidence type="ECO:0000313" key="1">
    <source>
        <dbReference type="EMBL" id="CAB9511395.1"/>
    </source>
</evidence>